<protein>
    <recommendedName>
        <fullName evidence="3">Ketoreductase domain-containing protein</fullName>
    </recommendedName>
</protein>
<evidence type="ECO:0000313" key="4">
    <source>
        <dbReference type="EMBL" id="PCC42255.1"/>
    </source>
</evidence>
<dbReference type="EMBL" id="NRGQ01000020">
    <property type="protein sequence ID" value="PCC42255.1"/>
    <property type="molecule type" value="Genomic_DNA"/>
</dbReference>
<feature type="domain" description="Ketoreductase" evidence="3">
    <location>
        <begin position="5"/>
        <end position="192"/>
    </location>
</feature>
<dbReference type="SUPFAM" id="SSF51735">
    <property type="entry name" value="NAD(P)-binding Rossmann-fold domains"/>
    <property type="match status" value="1"/>
</dbReference>
<dbReference type="InterPro" id="IPR036291">
    <property type="entry name" value="NAD(P)-bd_dom_sf"/>
</dbReference>
<evidence type="ECO:0000256" key="2">
    <source>
        <dbReference type="ARBA" id="ARBA00023002"/>
    </source>
</evidence>
<dbReference type="PANTHER" id="PTHR24321:SF13">
    <property type="entry name" value="2,3-DIHYDRO-2,3-DIHYDROXYBENZOATE DEHYDROGENASE"/>
    <property type="match status" value="1"/>
</dbReference>
<proteinExistence type="inferred from homology"/>
<dbReference type="Pfam" id="PF13561">
    <property type="entry name" value="adh_short_C2"/>
    <property type="match status" value="1"/>
</dbReference>
<organism evidence="4 5">
    <name type="scientific">Brevibacterium aurantiacum</name>
    <dbReference type="NCBI Taxonomy" id="273384"/>
    <lineage>
        <taxon>Bacteria</taxon>
        <taxon>Bacillati</taxon>
        <taxon>Actinomycetota</taxon>
        <taxon>Actinomycetes</taxon>
        <taxon>Micrococcales</taxon>
        <taxon>Brevibacteriaceae</taxon>
        <taxon>Brevibacterium</taxon>
    </lineage>
</organism>
<dbReference type="PROSITE" id="PS00061">
    <property type="entry name" value="ADH_SHORT"/>
    <property type="match status" value="1"/>
</dbReference>
<keyword evidence="2" id="KW-0560">Oxidoreductase</keyword>
<dbReference type="AlphaFoldDB" id="A0A2A3YSY5"/>
<reference evidence="4 5" key="1">
    <citation type="journal article" date="2017" name="Elife">
        <title>Extensive horizontal gene transfer in cheese-associated bacteria.</title>
        <authorList>
            <person name="Bonham K.S."/>
            <person name="Wolfe B.E."/>
            <person name="Dutton R.J."/>
        </authorList>
    </citation>
    <scope>NUCLEOTIDE SEQUENCE [LARGE SCALE GENOMIC DNA]</scope>
    <source>
        <strain evidence="4 5">962_8</strain>
    </source>
</reference>
<name>A0A2A3YSY5_BREAU</name>
<dbReference type="FunFam" id="3.40.50.720:FF:000084">
    <property type="entry name" value="Short-chain dehydrogenase reductase"/>
    <property type="match status" value="1"/>
</dbReference>
<dbReference type="Proteomes" id="UP000218620">
    <property type="component" value="Unassembled WGS sequence"/>
</dbReference>
<comment type="caution">
    <text evidence="4">The sequence shown here is derived from an EMBL/GenBank/DDBJ whole genome shotgun (WGS) entry which is preliminary data.</text>
</comment>
<comment type="similarity">
    <text evidence="1">Belongs to the short-chain dehydrogenases/reductases (SDR) family.</text>
</comment>
<dbReference type="InterPro" id="IPR020904">
    <property type="entry name" value="Sc_DH/Rdtase_CS"/>
</dbReference>
<dbReference type="PANTHER" id="PTHR24321">
    <property type="entry name" value="DEHYDROGENASES, SHORT CHAIN"/>
    <property type="match status" value="1"/>
</dbReference>
<gene>
    <name evidence="4" type="ORF">CIK65_13080</name>
</gene>
<dbReference type="Gene3D" id="3.40.50.720">
    <property type="entry name" value="NAD(P)-binding Rossmann-like Domain"/>
    <property type="match status" value="1"/>
</dbReference>
<sequence length="265" mass="27987">MTRPYSAVVTGSRSGIGQAIVRSLAEDPDDPPQVIVALDSGYSERVRETRLGTTVVLETAADVTDEERIAEIFDELAAQHPPVAKVAHAAGVLHQGGLADTSLGEYSRVMGVNAEGTFIILRQAARTLRLQHEQREQAGAIAIVSSNAAAVPRVGMAAYAASKAAVSALSANAALELAPLGIRCNTVAPGSTDSPMQHAMWHDDDERDRARVIAGDPGTFRLGIPLGRIADPQDIAEVVHFALSDRARHMTMQEIVVDGGASLRS</sequence>
<accession>A0A2A3YSY5</accession>
<dbReference type="SMART" id="SM00822">
    <property type="entry name" value="PKS_KR"/>
    <property type="match status" value="1"/>
</dbReference>
<evidence type="ECO:0000256" key="1">
    <source>
        <dbReference type="ARBA" id="ARBA00006484"/>
    </source>
</evidence>
<dbReference type="InterPro" id="IPR002347">
    <property type="entry name" value="SDR_fam"/>
</dbReference>
<dbReference type="InterPro" id="IPR057326">
    <property type="entry name" value="KR_dom"/>
</dbReference>
<evidence type="ECO:0000313" key="5">
    <source>
        <dbReference type="Proteomes" id="UP000218620"/>
    </source>
</evidence>
<dbReference type="RefSeq" id="WP_009884086.1">
    <property type="nucleotide sequence ID" value="NZ_AAGP01000026.1"/>
</dbReference>
<dbReference type="PRINTS" id="PR00081">
    <property type="entry name" value="GDHRDH"/>
</dbReference>
<dbReference type="GO" id="GO:0016491">
    <property type="term" value="F:oxidoreductase activity"/>
    <property type="evidence" value="ECO:0007669"/>
    <property type="project" value="UniProtKB-KW"/>
</dbReference>
<evidence type="ECO:0000259" key="3">
    <source>
        <dbReference type="SMART" id="SM00822"/>
    </source>
</evidence>